<keyword evidence="3" id="KW-0547">Nucleotide-binding</keyword>
<dbReference type="Gene3D" id="3.30.200.20">
    <property type="entry name" value="Phosphorylase Kinase, domain 1"/>
    <property type="match status" value="1"/>
</dbReference>
<reference evidence="8" key="1">
    <citation type="submission" date="2022-11" db="UniProtKB">
        <authorList>
            <consortium name="WormBaseParasite"/>
        </authorList>
    </citation>
    <scope>IDENTIFICATION</scope>
</reference>
<accession>A0A914XAK1</accession>
<organism evidence="7 8">
    <name type="scientific">Plectus sambesii</name>
    <dbReference type="NCBI Taxonomy" id="2011161"/>
    <lineage>
        <taxon>Eukaryota</taxon>
        <taxon>Metazoa</taxon>
        <taxon>Ecdysozoa</taxon>
        <taxon>Nematoda</taxon>
        <taxon>Chromadorea</taxon>
        <taxon>Plectida</taxon>
        <taxon>Plectina</taxon>
        <taxon>Plectoidea</taxon>
        <taxon>Plectidae</taxon>
        <taxon>Plectus</taxon>
    </lineage>
</organism>
<dbReference type="WBParaSite" id="PSAMB.scaffold752size41940.g8512.t1">
    <property type="protein sequence ID" value="PSAMB.scaffold752size41940.g8512.t1"/>
    <property type="gene ID" value="PSAMB.scaffold752size41940.g8512"/>
</dbReference>
<dbReference type="AlphaFoldDB" id="A0A914XAK1"/>
<dbReference type="GO" id="GO:0004674">
    <property type="term" value="F:protein serine/threonine kinase activity"/>
    <property type="evidence" value="ECO:0007669"/>
    <property type="project" value="UniProtKB-KW"/>
</dbReference>
<dbReference type="SUPFAM" id="SSF56112">
    <property type="entry name" value="Protein kinase-like (PK-like)"/>
    <property type="match status" value="1"/>
</dbReference>
<dbReference type="PROSITE" id="PS00108">
    <property type="entry name" value="PROTEIN_KINASE_ST"/>
    <property type="match status" value="1"/>
</dbReference>
<keyword evidence="4" id="KW-0418">Kinase</keyword>
<proteinExistence type="predicted"/>
<evidence type="ECO:0000256" key="3">
    <source>
        <dbReference type="ARBA" id="ARBA00022741"/>
    </source>
</evidence>
<dbReference type="InterPro" id="IPR008271">
    <property type="entry name" value="Ser/Thr_kinase_AS"/>
</dbReference>
<evidence type="ECO:0000256" key="2">
    <source>
        <dbReference type="ARBA" id="ARBA00022679"/>
    </source>
</evidence>
<dbReference type="InterPro" id="IPR000719">
    <property type="entry name" value="Prot_kinase_dom"/>
</dbReference>
<evidence type="ECO:0000313" key="8">
    <source>
        <dbReference type="WBParaSite" id="PSAMB.scaffold752size41940.g8512.t1"/>
    </source>
</evidence>
<keyword evidence="1" id="KW-0723">Serine/threonine-protein kinase</keyword>
<dbReference type="Pfam" id="PF00069">
    <property type="entry name" value="Pkinase"/>
    <property type="match status" value="1"/>
</dbReference>
<keyword evidence="5" id="KW-0067">ATP-binding</keyword>
<dbReference type="PANTHER" id="PTHR11584">
    <property type="entry name" value="SERINE/THREONINE PROTEIN KINASE"/>
    <property type="match status" value="1"/>
</dbReference>
<dbReference type="PROSITE" id="PS50011">
    <property type="entry name" value="PROTEIN_KINASE_DOM"/>
    <property type="match status" value="1"/>
</dbReference>
<dbReference type="PANTHER" id="PTHR11584:SF369">
    <property type="entry name" value="MITOGEN-ACTIVATED PROTEIN KINASE KINASE KINASE 19-RELATED"/>
    <property type="match status" value="1"/>
</dbReference>
<protein>
    <submittedName>
        <fullName evidence="8">Protein kinase domain-containing protein</fullName>
    </submittedName>
</protein>
<feature type="domain" description="Protein kinase" evidence="6">
    <location>
        <begin position="1"/>
        <end position="282"/>
    </location>
</feature>
<evidence type="ECO:0000256" key="5">
    <source>
        <dbReference type="ARBA" id="ARBA00022840"/>
    </source>
</evidence>
<evidence type="ECO:0000256" key="1">
    <source>
        <dbReference type="ARBA" id="ARBA00022527"/>
    </source>
</evidence>
<keyword evidence="2" id="KW-0808">Transferase</keyword>
<dbReference type="Gene3D" id="1.10.510.10">
    <property type="entry name" value="Transferase(Phosphotransferase) domain 1"/>
    <property type="match status" value="1"/>
</dbReference>
<evidence type="ECO:0000313" key="7">
    <source>
        <dbReference type="Proteomes" id="UP000887566"/>
    </source>
</evidence>
<dbReference type="InterPro" id="IPR011009">
    <property type="entry name" value="Kinase-like_dom_sf"/>
</dbReference>
<dbReference type="SMART" id="SM00220">
    <property type="entry name" value="S_TKc"/>
    <property type="match status" value="1"/>
</dbReference>
<evidence type="ECO:0000256" key="4">
    <source>
        <dbReference type="ARBA" id="ARBA00022777"/>
    </source>
</evidence>
<evidence type="ECO:0000259" key="6">
    <source>
        <dbReference type="PROSITE" id="PS50011"/>
    </source>
</evidence>
<sequence length="292" mass="32619">MLSLLLQLLPLNQAQMILTKNLLPREERRIKKDIDPILKEVGLMLKLDHERVVKCFGCLADDIDLILFMEMMINGSVLQEMRRQKAPLDSATTVKYLKQAMEGVVYIHSQGVIHRDLKCANLLLDASKDVKLADFGISQEIRLKQNGMTSSTFSENGSGGIKGTLLHMAPEVLNSELMTSSGESESSPESVNKKAFTRKSDVWSMGCTAVEMLTMMGPHEELTDGWRTEKFIFQAGSGKLKYIASELCPDAEADIQALLDKIFQLADVRLTSEELLSELEELERRQTVPLSG</sequence>
<name>A0A914XAK1_9BILA</name>
<dbReference type="Proteomes" id="UP000887566">
    <property type="component" value="Unplaced"/>
</dbReference>
<dbReference type="GO" id="GO:0005524">
    <property type="term" value="F:ATP binding"/>
    <property type="evidence" value="ECO:0007669"/>
    <property type="project" value="UniProtKB-KW"/>
</dbReference>
<keyword evidence="7" id="KW-1185">Reference proteome</keyword>